<evidence type="ECO:0000313" key="1">
    <source>
        <dbReference type="EMBL" id="MPC55415.1"/>
    </source>
</evidence>
<protein>
    <submittedName>
        <fullName evidence="1">Uncharacterized protein</fullName>
    </submittedName>
</protein>
<reference evidence="1 2" key="1">
    <citation type="submission" date="2019-05" db="EMBL/GenBank/DDBJ databases">
        <title>Another draft genome of Portunus trituberculatus and its Hox gene families provides insights of decapod evolution.</title>
        <authorList>
            <person name="Jeong J.-H."/>
            <person name="Song I."/>
            <person name="Kim S."/>
            <person name="Choi T."/>
            <person name="Kim D."/>
            <person name="Ryu S."/>
            <person name="Kim W."/>
        </authorList>
    </citation>
    <scope>NUCLEOTIDE SEQUENCE [LARGE SCALE GENOMIC DNA]</scope>
    <source>
        <tissue evidence="1">Muscle</tissue>
    </source>
</reference>
<proteinExistence type="predicted"/>
<dbReference type="AlphaFoldDB" id="A0A5B7GDG6"/>
<comment type="caution">
    <text evidence="1">The sequence shown here is derived from an EMBL/GenBank/DDBJ whole genome shotgun (WGS) entry which is preliminary data.</text>
</comment>
<organism evidence="1 2">
    <name type="scientific">Portunus trituberculatus</name>
    <name type="common">Swimming crab</name>
    <name type="synonym">Neptunus trituberculatus</name>
    <dbReference type="NCBI Taxonomy" id="210409"/>
    <lineage>
        <taxon>Eukaryota</taxon>
        <taxon>Metazoa</taxon>
        <taxon>Ecdysozoa</taxon>
        <taxon>Arthropoda</taxon>
        <taxon>Crustacea</taxon>
        <taxon>Multicrustacea</taxon>
        <taxon>Malacostraca</taxon>
        <taxon>Eumalacostraca</taxon>
        <taxon>Eucarida</taxon>
        <taxon>Decapoda</taxon>
        <taxon>Pleocyemata</taxon>
        <taxon>Brachyura</taxon>
        <taxon>Eubrachyura</taxon>
        <taxon>Portunoidea</taxon>
        <taxon>Portunidae</taxon>
        <taxon>Portuninae</taxon>
        <taxon>Portunus</taxon>
    </lineage>
</organism>
<sequence length="70" mass="7974">MPLHWETRQVLLIGRSERIQKKVLEGNVKICRKKHESSYTTGENVVFLCLTPVHLTTSPPQPTPEHEALA</sequence>
<dbReference type="EMBL" id="VSRR010013154">
    <property type="protein sequence ID" value="MPC55415.1"/>
    <property type="molecule type" value="Genomic_DNA"/>
</dbReference>
<accession>A0A5B7GDG6</accession>
<dbReference type="Proteomes" id="UP000324222">
    <property type="component" value="Unassembled WGS sequence"/>
</dbReference>
<evidence type="ECO:0000313" key="2">
    <source>
        <dbReference type="Proteomes" id="UP000324222"/>
    </source>
</evidence>
<gene>
    <name evidence="1" type="ORF">E2C01_049350</name>
</gene>
<keyword evidence="2" id="KW-1185">Reference proteome</keyword>
<name>A0A5B7GDG6_PORTR</name>